<comment type="caution">
    <text evidence="1">The sequence shown here is derived from an EMBL/GenBank/DDBJ whole genome shotgun (WGS) entry which is preliminary data.</text>
</comment>
<reference evidence="1 2" key="1">
    <citation type="submission" date="2021-06" db="EMBL/GenBank/DDBJ databases">
        <title>Caerostris darwini draft genome.</title>
        <authorList>
            <person name="Kono N."/>
            <person name="Arakawa K."/>
        </authorList>
    </citation>
    <scope>NUCLEOTIDE SEQUENCE [LARGE SCALE GENOMIC DNA]</scope>
</reference>
<organism evidence="1 2">
    <name type="scientific">Caerostris darwini</name>
    <dbReference type="NCBI Taxonomy" id="1538125"/>
    <lineage>
        <taxon>Eukaryota</taxon>
        <taxon>Metazoa</taxon>
        <taxon>Ecdysozoa</taxon>
        <taxon>Arthropoda</taxon>
        <taxon>Chelicerata</taxon>
        <taxon>Arachnida</taxon>
        <taxon>Araneae</taxon>
        <taxon>Araneomorphae</taxon>
        <taxon>Entelegynae</taxon>
        <taxon>Araneoidea</taxon>
        <taxon>Araneidae</taxon>
        <taxon>Caerostris</taxon>
    </lineage>
</organism>
<proteinExistence type="predicted"/>
<dbReference type="EMBL" id="BPLQ01009955">
    <property type="protein sequence ID" value="GIY47562.1"/>
    <property type="molecule type" value="Genomic_DNA"/>
</dbReference>
<accession>A0AAV4TS28</accession>
<evidence type="ECO:0000313" key="1">
    <source>
        <dbReference type="EMBL" id="GIY47562.1"/>
    </source>
</evidence>
<dbReference type="AlphaFoldDB" id="A0AAV4TS28"/>
<keyword evidence="2" id="KW-1185">Reference proteome</keyword>
<evidence type="ECO:0000313" key="2">
    <source>
        <dbReference type="Proteomes" id="UP001054837"/>
    </source>
</evidence>
<name>A0AAV4TS28_9ARAC</name>
<dbReference type="Proteomes" id="UP001054837">
    <property type="component" value="Unassembled WGS sequence"/>
</dbReference>
<sequence length="106" mass="11516">MNGTFLLAQRIHNSQTASPPPRTSLGPTDGCHYQVNRGMAGRGKSSCYAPTFSPGQLHEGNSKVEGNLTDSMYRNMFKVNTLAVLGDCLPMFSNIRITVVFGMGYV</sequence>
<gene>
    <name evidence="1" type="ORF">CDAR_441411</name>
</gene>
<protein>
    <submittedName>
        <fullName evidence="1">Uncharacterized protein</fullName>
    </submittedName>
</protein>